<keyword evidence="2" id="KW-1185">Reference proteome</keyword>
<dbReference type="PANTHER" id="PTHR13554:SF10">
    <property type="entry name" value="26S PROTEASOME NON-ATPASE REGULATORY SUBUNIT 5"/>
    <property type="match status" value="1"/>
</dbReference>
<comment type="caution">
    <text evidence="1">The sequence shown here is derived from an EMBL/GenBank/DDBJ whole genome shotgun (WGS) entry which is preliminary data.</text>
</comment>
<evidence type="ECO:0000313" key="1">
    <source>
        <dbReference type="EMBL" id="CAG2056081.1"/>
    </source>
</evidence>
<dbReference type="Pfam" id="PF10508">
    <property type="entry name" value="Proteasom_PSMB"/>
    <property type="match status" value="1"/>
</dbReference>
<gene>
    <name evidence="1" type="ORF">TPAB3V08_LOCUS3078</name>
</gene>
<evidence type="ECO:0000313" key="2">
    <source>
        <dbReference type="Proteomes" id="UP001153148"/>
    </source>
</evidence>
<dbReference type="PANTHER" id="PTHR13554">
    <property type="entry name" value="26S PROTEASOME NON-ATPASE REGULATORY SUBUNIT 5-RELATED"/>
    <property type="match status" value="1"/>
</dbReference>
<protein>
    <submittedName>
        <fullName evidence="1">Uncharacterized protein</fullName>
    </submittedName>
</protein>
<proteinExistence type="predicted"/>
<organism evidence="1 2">
    <name type="scientific">Timema podura</name>
    <name type="common">Walking stick</name>
    <dbReference type="NCBI Taxonomy" id="61482"/>
    <lineage>
        <taxon>Eukaryota</taxon>
        <taxon>Metazoa</taxon>
        <taxon>Ecdysozoa</taxon>
        <taxon>Arthropoda</taxon>
        <taxon>Hexapoda</taxon>
        <taxon>Insecta</taxon>
        <taxon>Pterygota</taxon>
        <taxon>Neoptera</taxon>
        <taxon>Polyneoptera</taxon>
        <taxon>Phasmatodea</taxon>
        <taxon>Timematodea</taxon>
        <taxon>Timematoidea</taxon>
        <taxon>Timematidae</taxon>
        <taxon>Timema</taxon>
    </lineage>
</organism>
<dbReference type="InterPro" id="IPR019538">
    <property type="entry name" value="PSMD5"/>
</dbReference>
<accession>A0ABN7NSW0</accession>
<dbReference type="Proteomes" id="UP001153148">
    <property type="component" value="Unassembled WGS sequence"/>
</dbReference>
<name>A0ABN7NSW0_TIMPD</name>
<reference evidence="1" key="1">
    <citation type="submission" date="2021-03" db="EMBL/GenBank/DDBJ databases">
        <authorList>
            <person name="Tran Van P."/>
        </authorList>
    </citation>
    <scope>NUCLEOTIDE SEQUENCE</scope>
</reference>
<dbReference type="EMBL" id="CAJPIN010003342">
    <property type="protein sequence ID" value="CAG2056081.1"/>
    <property type="molecule type" value="Genomic_DNA"/>
</dbReference>
<sequence length="171" mass="19240">MELIMHVGRQPFPELKLAVLQVLNVLGEQQWGQEYIKGFAELVTTLFIWYSIPTPLQISLWYLGIGTSGMWFVDAATSVGLAMIDYGSSIPWEFEGLKIYFGGLIEFLLDRSTESTKLCKDAKFEVLRTIVSSPTSESVFGSETILRFKNYIREGPVYVHVETEVAIEGSS</sequence>